<sequence length="216" mass="24577">PAIINIRHERELPNSNPLTPTFLPAPKTFDAGTWFNAILPQLSQSLFILESVPDVQWLKQLLAADHLYPQAYRAITRAAFPNFHWFSGISHNRTQNPYVMAATALTNLRELHLTFHTAGLTTSVYGEKERMALEKKNLEKSKEIKALRGTDVVKHYGLEALFACRELQVVDITCIDSDIVAYFCKASNPTNVTYEVAEYIKDGFRNYYGREVEVKV</sequence>
<proteinExistence type="predicted"/>
<protein>
    <submittedName>
        <fullName evidence="1">Uncharacterized protein</fullName>
    </submittedName>
</protein>
<accession>A0A6G1IEV7</accession>
<dbReference type="EMBL" id="MU005634">
    <property type="protein sequence ID" value="KAF2676501.1"/>
    <property type="molecule type" value="Genomic_DNA"/>
</dbReference>
<keyword evidence="2" id="KW-1185">Reference proteome</keyword>
<feature type="non-terminal residue" evidence="1">
    <location>
        <position position="1"/>
    </location>
</feature>
<dbReference type="OrthoDB" id="3794650at2759"/>
<organism evidence="1 2">
    <name type="scientific">Lentithecium fluviatile CBS 122367</name>
    <dbReference type="NCBI Taxonomy" id="1168545"/>
    <lineage>
        <taxon>Eukaryota</taxon>
        <taxon>Fungi</taxon>
        <taxon>Dikarya</taxon>
        <taxon>Ascomycota</taxon>
        <taxon>Pezizomycotina</taxon>
        <taxon>Dothideomycetes</taxon>
        <taxon>Pleosporomycetidae</taxon>
        <taxon>Pleosporales</taxon>
        <taxon>Massarineae</taxon>
        <taxon>Lentitheciaceae</taxon>
        <taxon>Lentithecium</taxon>
    </lineage>
</organism>
<evidence type="ECO:0000313" key="1">
    <source>
        <dbReference type="EMBL" id="KAF2676501.1"/>
    </source>
</evidence>
<feature type="non-terminal residue" evidence="1">
    <location>
        <position position="216"/>
    </location>
</feature>
<name>A0A6G1IEV7_9PLEO</name>
<reference evidence="1" key="1">
    <citation type="journal article" date="2020" name="Stud. Mycol.">
        <title>101 Dothideomycetes genomes: a test case for predicting lifestyles and emergence of pathogens.</title>
        <authorList>
            <person name="Haridas S."/>
            <person name="Albert R."/>
            <person name="Binder M."/>
            <person name="Bloem J."/>
            <person name="Labutti K."/>
            <person name="Salamov A."/>
            <person name="Andreopoulos B."/>
            <person name="Baker S."/>
            <person name="Barry K."/>
            <person name="Bills G."/>
            <person name="Bluhm B."/>
            <person name="Cannon C."/>
            <person name="Castanera R."/>
            <person name="Culley D."/>
            <person name="Daum C."/>
            <person name="Ezra D."/>
            <person name="Gonzalez J."/>
            <person name="Henrissat B."/>
            <person name="Kuo A."/>
            <person name="Liang C."/>
            <person name="Lipzen A."/>
            <person name="Lutzoni F."/>
            <person name="Magnuson J."/>
            <person name="Mondo S."/>
            <person name="Nolan M."/>
            <person name="Ohm R."/>
            <person name="Pangilinan J."/>
            <person name="Park H.-J."/>
            <person name="Ramirez L."/>
            <person name="Alfaro M."/>
            <person name="Sun H."/>
            <person name="Tritt A."/>
            <person name="Yoshinaga Y."/>
            <person name="Zwiers L.-H."/>
            <person name="Turgeon B."/>
            <person name="Goodwin S."/>
            <person name="Spatafora J."/>
            <person name="Crous P."/>
            <person name="Grigoriev I."/>
        </authorList>
    </citation>
    <scope>NUCLEOTIDE SEQUENCE</scope>
    <source>
        <strain evidence="1">CBS 122367</strain>
    </source>
</reference>
<evidence type="ECO:0000313" key="2">
    <source>
        <dbReference type="Proteomes" id="UP000799291"/>
    </source>
</evidence>
<dbReference type="Proteomes" id="UP000799291">
    <property type="component" value="Unassembled WGS sequence"/>
</dbReference>
<dbReference type="AlphaFoldDB" id="A0A6G1IEV7"/>
<gene>
    <name evidence="1" type="ORF">K458DRAFT_279036</name>
</gene>